<evidence type="ECO:0000313" key="2">
    <source>
        <dbReference type="Proteomes" id="UP001239111"/>
    </source>
</evidence>
<evidence type="ECO:0000313" key="1">
    <source>
        <dbReference type="EMBL" id="KAJ8677344.1"/>
    </source>
</evidence>
<protein>
    <submittedName>
        <fullName evidence="1">Uncharacterized protein</fullName>
    </submittedName>
</protein>
<organism evidence="1 2">
    <name type="scientific">Eretmocerus hayati</name>
    <dbReference type="NCBI Taxonomy" id="131215"/>
    <lineage>
        <taxon>Eukaryota</taxon>
        <taxon>Metazoa</taxon>
        <taxon>Ecdysozoa</taxon>
        <taxon>Arthropoda</taxon>
        <taxon>Hexapoda</taxon>
        <taxon>Insecta</taxon>
        <taxon>Pterygota</taxon>
        <taxon>Neoptera</taxon>
        <taxon>Endopterygota</taxon>
        <taxon>Hymenoptera</taxon>
        <taxon>Apocrita</taxon>
        <taxon>Proctotrupomorpha</taxon>
        <taxon>Chalcidoidea</taxon>
        <taxon>Aphelinidae</taxon>
        <taxon>Aphelininae</taxon>
        <taxon>Eretmocerus</taxon>
    </lineage>
</organism>
<accession>A0ACC2P482</accession>
<keyword evidence="2" id="KW-1185">Reference proteome</keyword>
<reference evidence="1" key="1">
    <citation type="submission" date="2023-04" db="EMBL/GenBank/DDBJ databases">
        <title>A chromosome-level genome assembly of the parasitoid wasp Eretmocerus hayati.</title>
        <authorList>
            <person name="Zhong Y."/>
            <person name="Liu S."/>
            <person name="Liu Y."/>
        </authorList>
    </citation>
    <scope>NUCLEOTIDE SEQUENCE</scope>
    <source>
        <strain evidence="1">ZJU_SS_LIU_2023</strain>
    </source>
</reference>
<proteinExistence type="predicted"/>
<dbReference type="EMBL" id="CM056742">
    <property type="protein sequence ID" value="KAJ8677344.1"/>
    <property type="molecule type" value="Genomic_DNA"/>
</dbReference>
<sequence length="265" mass="30385">MARFSSFKLGYGPPIERGDRTSDSVGRRRRREFSELGVKQRQRREYQLAEEWMNDAESFLVDEAAVSHQTPESSQVCPRSRRNRVPKASESHDDQETPLDHFDLSDFAVPDIQLTSDDEFFHEYQVDEGLILEEIDPYDDDDDTNEYDTEVSDEERESVSGYQCDELPELFRSMRLDGRDKAYTGGDVLSIMDKISDEIEGFLPHWCLKNNISHNALHSLLQSPSKHAGMDLPASPRTILKTPRETKPITEIGGGHYCHFGLRDV</sequence>
<name>A0ACC2P482_9HYME</name>
<gene>
    <name evidence="1" type="ORF">QAD02_013131</name>
</gene>
<comment type="caution">
    <text evidence="1">The sequence shown here is derived from an EMBL/GenBank/DDBJ whole genome shotgun (WGS) entry which is preliminary data.</text>
</comment>
<dbReference type="Proteomes" id="UP001239111">
    <property type="component" value="Chromosome 2"/>
</dbReference>